<keyword evidence="3" id="KW-0560">Oxidoreductase</keyword>
<evidence type="ECO:0000259" key="1">
    <source>
        <dbReference type="Pfam" id="PF17990"/>
    </source>
</evidence>
<gene>
    <name evidence="3" type="ordered locus">CCNA_00591</name>
</gene>
<keyword evidence="3" id="KW-0575">Peroxidase</keyword>
<dbReference type="HOGENOM" id="CLU_012035_1_0_5"/>
<evidence type="ECO:0008006" key="5">
    <source>
        <dbReference type="Google" id="ProtNLM"/>
    </source>
</evidence>
<dbReference type="SMR" id="A0A0H3C436"/>
<dbReference type="Pfam" id="PF17990">
    <property type="entry name" value="LodA_N"/>
    <property type="match status" value="1"/>
</dbReference>
<reference evidence="3 4" key="1">
    <citation type="journal article" date="2010" name="J. Bacteriol.">
        <title>The genetic basis of laboratory adaptation in Caulobacter crescentus.</title>
        <authorList>
            <person name="Marks M.E."/>
            <person name="Castro-Rojas C.M."/>
            <person name="Teiling C."/>
            <person name="Du L."/>
            <person name="Kapatral V."/>
            <person name="Walunas T.L."/>
            <person name="Crosson S."/>
        </authorList>
    </citation>
    <scope>NUCLEOTIDE SEQUENCE [LARGE SCALE GENOMIC DNA]</scope>
    <source>
        <strain evidence="4">NA1000 / CB15N</strain>
    </source>
</reference>
<sequence>MANPVFRVHPAIGIARVGNSEEFYLGPETMAGLPVGPSVDTGGRDLDGGLPIRAGTESTIISSDELRDSAGRMKRQAARFRIYHYPDQTGGKERYPCGQGEEIVIGSVVGGRTVTDIVWTVHLANKKANSYMLNDMLGMQVYDKAHASDLHLRNAAEGDDLNNAARLRRLVIDAGPRAIRGAEAKAVRFDKATIASHATLDAAIETLPHYPKTFPDDSFARMYTPTGGIETLGELRTDQHGRLLVLPAWGRAAGWLQADGTPFPLVGGLIAPGEYGDVNADGWFDDTGDGPVSARICFDDGAVVEAAQAWAITTDPSYAPQTLNVISLWDDMYDTWVRKLDLVPDLFDHRFNTEFAPLFDDHLKPIFRAPALQRWNTNLPSRAIAAHDAVAAIAAGDKPGDTIMTGLAYVRDPNNPEQTNIGAPFMPLSMGDAGKAFLTVTRTQYFFLEQWDQGRFKPDATLTFGPGEALDRIVLVNCLGGRFAPGIEATFVMRDPSIYQADWETSGGGPFRLRARRLDYSQVQASQPFLTVGYIPMHPGPDGIRPAPMEPGDVTKFMAVPWHTDYNACATHNSAPNPTNSTALYWSWPAQRPVQVHVASDVHNGKLGPQRYSVRGPGTTSDDLGETGRFQDLVDIVRYWHRIGFIVQGTAIDGDEHYDREMFLEVQGQLDAPEITPWPMNSLTPSS</sequence>
<dbReference type="RefSeq" id="WP_010918443.1">
    <property type="nucleotide sequence ID" value="NC_011916.1"/>
</dbReference>
<name>A0A0H3C436_CAUVN</name>
<dbReference type="GO" id="GO:0031640">
    <property type="term" value="P:killing of cells of another organism"/>
    <property type="evidence" value="ECO:0007669"/>
    <property type="project" value="InterPro"/>
</dbReference>
<dbReference type="GeneID" id="7329990"/>
<feature type="domain" description="L-lysine epsilon oxidase C-terminal" evidence="2">
    <location>
        <begin position="429"/>
        <end position="575"/>
    </location>
</feature>
<dbReference type="InterPro" id="IPR041168">
    <property type="entry name" value="LodA_N"/>
</dbReference>
<accession>A0A0H3C436</accession>
<proteinExistence type="predicted"/>
<evidence type="ECO:0000313" key="4">
    <source>
        <dbReference type="Proteomes" id="UP000001364"/>
    </source>
</evidence>
<dbReference type="InterPro" id="IPR033797">
    <property type="entry name" value="LodA"/>
</dbReference>
<dbReference type="OrthoDB" id="336698at2"/>
<dbReference type="Proteomes" id="UP000001364">
    <property type="component" value="Chromosome"/>
</dbReference>
<dbReference type="AlphaFoldDB" id="A0A0H3C436"/>
<dbReference type="GO" id="GO:0033736">
    <property type="term" value="F:L-lysine 6-oxidase activity"/>
    <property type="evidence" value="ECO:0007669"/>
    <property type="project" value="InterPro"/>
</dbReference>
<dbReference type="GO" id="GO:1900191">
    <property type="term" value="P:negative regulation of single-species biofilm formation"/>
    <property type="evidence" value="ECO:0007669"/>
    <property type="project" value="InterPro"/>
</dbReference>
<protein>
    <recommendedName>
        <fullName evidence="5">L-lysine 6-oxidase</fullName>
    </recommendedName>
</protein>
<dbReference type="CDD" id="cd14732">
    <property type="entry name" value="LodA"/>
    <property type="match status" value="1"/>
</dbReference>
<dbReference type="GO" id="GO:0004601">
    <property type="term" value="F:peroxidase activity"/>
    <property type="evidence" value="ECO:0007669"/>
    <property type="project" value="UniProtKB-KW"/>
</dbReference>
<dbReference type="InterPro" id="IPR041173">
    <property type="entry name" value="LodA_C"/>
</dbReference>
<dbReference type="PATRIC" id="fig|565050.3.peg.583"/>
<dbReference type="EMBL" id="CP001340">
    <property type="protein sequence ID" value="ACL94056.1"/>
    <property type="molecule type" value="Genomic_DNA"/>
</dbReference>
<dbReference type="RefSeq" id="YP_002515964.1">
    <property type="nucleotide sequence ID" value="NC_011916.1"/>
</dbReference>
<feature type="domain" description="L-Lysine epsilon oxidase N-terminal" evidence="1">
    <location>
        <begin position="9"/>
        <end position="312"/>
    </location>
</feature>
<organism evidence="3 4">
    <name type="scientific">Caulobacter vibrioides (strain NA1000 / CB15N)</name>
    <name type="common">Caulobacter crescentus</name>
    <dbReference type="NCBI Taxonomy" id="565050"/>
    <lineage>
        <taxon>Bacteria</taxon>
        <taxon>Pseudomonadati</taxon>
        <taxon>Pseudomonadota</taxon>
        <taxon>Alphaproteobacteria</taxon>
        <taxon>Caulobacterales</taxon>
        <taxon>Caulobacteraceae</taxon>
        <taxon>Caulobacter</taxon>
    </lineage>
</organism>
<dbReference type="Pfam" id="PF18417">
    <property type="entry name" value="LodA_C"/>
    <property type="match status" value="1"/>
</dbReference>
<evidence type="ECO:0000313" key="3">
    <source>
        <dbReference type="EMBL" id="ACL94056.1"/>
    </source>
</evidence>
<keyword evidence="4" id="KW-1185">Reference proteome</keyword>
<evidence type="ECO:0000259" key="2">
    <source>
        <dbReference type="Pfam" id="PF18417"/>
    </source>
</evidence>
<dbReference type="KEGG" id="ccs:CCNA_00591"/>